<comment type="caution">
    <text evidence="1">The sequence shown here is derived from an EMBL/GenBank/DDBJ whole genome shotgun (WGS) entry which is preliminary data.</text>
</comment>
<dbReference type="PANTHER" id="PTHR38455">
    <property type="entry name" value="HYPOTHETICAL CYTOSOLIC PROTEIN"/>
    <property type="match status" value="1"/>
</dbReference>
<evidence type="ECO:0000313" key="1">
    <source>
        <dbReference type="EMBL" id="MPM49029.1"/>
    </source>
</evidence>
<name>A0A645A779_9ZZZZ</name>
<dbReference type="InterPro" id="IPR009296">
    <property type="entry name" value="DUF951"/>
</dbReference>
<dbReference type="EMBL" id="VSSQ01012353">
    <property type="protein sequence ID" value="MPM49029.1"/>
    <property type="molecule type" value="Genomic_DNA"/>
</dbReference>
<dbReference type="Pfam" id="PF06107">
    <property type="entry name" value="DUF951"/>
    <property type="match status" value="1"/>
</dbReference>
<reference evidence="1" key="1">
    <citation type="submission" date="2019-08" db="EMBL/GenBank/DDBJ databases">
        <authorList>
            <person name="Kucharzyk K."/>
            <person name="Murdoch R.W."/>
            <person name="Higgins S."/>
            <person name="Loffler F."/>
        </authorList>
    </citation>
    <scope>NUCLEOTIDE SEQUENCE</scope>
</reference>
<organism evidence="1">
    <name type="scientific">bioreactor metagenome</name>
    <dbReference type="NCBI Taxonomy" id="1076179"/>
    <lineage>
        <taxon>unclassified sequences</taxon>
        <taxon>metagenomes</taxon>
        <taxon>ecological metagenomes</taxon>
    </lineage>
</organism>
<dbReference type="AlphaFoldDB" id="A0A645A779"/>
<protein>
    <recommendedName>
        <fullName evidence="2">DUF951 domain-containing protein</fullName>
    </recommendedName>
</protein>
<dbReference type="PANTHER" id="PTHR38455:SF1">
    <property type="entry name" value="DUF951 DOMAIN-CONTAINING PROTEIN"/>
    <property type="match status" value="1"/>
</dbReference>
<gene>
    <name evidence="1" type="ORF">SDC9_95757</name>
</gene>
<sequence>MAEFLIGDIVKMRKTHPCGGETWEIMRVGMDFRIRCQTCGHSLMIPRSKFEKSVRMVVQRGDALKTAQSRPVFDRPQTEK</sequence>
<evidence type="ECO:0008006" key="2">
    <source>
        <dbReference type="Google" id="ProtNLM"/>
    </source>
</evidence>
<proteinExistence type="predicted"/>
<accession>A0A645A779</accession>